<reference evidence="2 3" key="1">
    <citation type="submission" date="2020-07" db="EMBL/GenBank/DDBJ databases">
        <title>Halosimplex pelagicum sp. nov. and Halosimplex rubrum sp. nov., isolated from salted brown alga Laminaria, and emended description of the genus Halosimplex.</title>
        <authorList>
            <person name="Cui H."/>
        </authorList>
    </citation>
    <scope>NUCLEOTIDE SEQUENCE [LARGE SCALE GENOMIC DNA]</scope>
    <source>
        <strain evidence="2 3">R27</strain>
    </source>
</reference>
<accession>A0A7D5SXR2</accession>
<dbReference type="Proteomes" id="UP000509667">
    <property type="component" value="Chromosome"/>
</dbReference>
<evidence type="ECO:0000256" key="1">
    <source>
        <dbReference type="SAM" id="MobiDB-lite"/>
    </source>
</evidence>
<keyword evidence="3" id="KW-1185">Reference proteome</keyword>
<protein>
    <submittedName>
        <fullName evidence="2">Uncharacterized protein</fullName>
    </submittedName>
</protein>
<sequence>MQRRTVATVAIAVAALLAGCSGFLGGPGSAGRPASPTDEPVSPTERPSPPTERRADRTATAGPTATATPEAGTGTATPTGPTTPNRTADGDGAMAENPPDPETDRLGWEGGYWYNETIDVNQTDGLSESERSALVARTMARVERVDGRDRTWRIEAGAGFGDAFRLRVANETVTVVNASSVEGLSDVHREPGNRSEG</sequence>
<dbReference type="GeneID" id="56076655"/>
<organism evidence="2 3">
    <name type="scientific">Halosimplex rubrum</name>
    <dbReference type="NCBI Taxonomy" id="869889"/>
    <lineage>
        <taxon>Archaea</taxon>
        <taxon>Methanobacteriati</taxon>
        <taxon>Methanobacteriota</taxon>
        <taxon>Stenosarchaea group</taxon>
        <taxon>Halobacteria</taxon>
        <taxon>Halobacteriales</taxon>
        <taxon>Haloarculaceae</taxon>
        <taxon>Halosimplex</taxon>
    </lineage>
</organism>
<dbReference type="RefSeq" id="WP_179907703.1">
    <property type="nucleotide sequence ID" value="NZ_CP058910.1"/>
</dbReference>
<gene>
    <name evidence="2" type="ORF">HZS55_02290</name>
</gene>
<feature type="compositionally biased region" description="Low complexity" evidence="1">
    <location>
        <begin position="58"/>
        <end position="87"/>
    </location>
</feature>
<dbReference type="KEGG" id="hrr:HZS55_02290"/>
<evidence type="ECO:0000313" key="2">
    <source>
        <dbReference type="EMBL" id="QLH75768.1"/>
    </source>
</evidence>
<proteinExistence type="predicted"/>
<dbReference type="PROSITE" id="PS51257">
    <property type="entry name" value="PROKAR_LIPOPROTEIN"/>
    <property type="match status" value="1"/>
</dbReference>
<feature type="region of interest" description="Disordered" evidence="1">
    <location>
        <begin position="20"/>
        <end position="109"/>
    </location>
</feature>
<feature type="compositionally biased region" description="Low complexity" evidence="1">
    <location>
        <begin position="30"/>
        <end position="45"/>
    </location>
</feature>
<dbReference type="EMBL" id="CP058910">
    <property type="protein sequence ID" value="QLH75768.1"/>
    <property type="molecule type" value="Genomic_DNA"/>
</dbReference>
<evidence type="ECO:0000313" key="3">
    <source>
        <dbReference type="Proteomes" id="UP000509667"/>
    </source>
</evidence>
<dbReference type="AlphaFoldDB" id="A0A7D5SXR2"/>
<name>A0A7D5SXR2_9EURY</name>